<dbReference type="PANTHER" id="PTHR43004">
    <property type="entry name" value="TRK SYSTEM POTASSIUM UPTAKE PROTEIN"/>
    <property type="match status" value="1"/>
</dbReference>
<name>A0ABP8UHW6_9ACTN</name>
<keyword evidence="6" id="KW-1185">Reference proteome</keyword>
<keyword evidence="5" id="KW-0560">Oxidoreductase</keyword>
<dbReference type="RefSeq" id="WP_345434750.1">
    <property type="nucleotide sequence ID" value="NZ_BAABHK010000009.1"/>
</dbReference>
<evidence type="ECO:0000256" key="2">
    <source>
        <dbReference type="ARBA" id="ARBA00022630"/>
    </source>
</evidence>
<evidence type="ECO:0000313" key="5">
    <source>
        <dbReference type="EMBL" id="GAA4631771.1"/>
    </source>
</evidence>
<comment type="cofactor">
    <cofactor evidence="1">
        <name>FAD</name>
        <dbReference type="ChEBI" id="CHEBI:57692"/>
    </cofactor>
</comment>
<evidence type="ECO:0000256" key="3">
    <source>
        <dbReference type="ARBA" id="ARBA00022827"/>
    </source>
</evidence>
<feature type="domain" description="FAD-binding" evidence="4">
    <location>
        <begin position="3"/>
        <end position="354"/>
    </location>
</feature>
<dbReference type="Pfam" id="PF01494">
    <property type="entry name" value="FAD_binding_3"/>
    <property type="match status" value="1"/>
</dbReference>
<gene>
    <name evidence="5" type="ORF">GCM10023196_062490</name>
</gene>
<evidence type="ECO:0000313" key="6">
    <source>
        <dbReference type="Proteomes" id="UP001501442"/>
    </source>
</evidence>
<dbReference type="EMBL" id="BAABHK010000009">
    <property type="protein sequence ID" value="GAA4631771.1"/>
    <property type="molecule type" value="Genomic_DNA"/>
</dbReference>
<dbReference type="Gene3D" id="3.30.70.2450">
    <property type="match status" value="1"/>
</dbReference>
<dbReference type="InterPro" id="IPR036188">
    <property type="entry name" value="FAD/NAD-bd_sf"/>
</dbReference>
<organism evidence="5 6">
    <name type="scientific">Actinoallomurus vinaceus</name>
    <dbReference type="NCBI Taxonomy" id="1080074"/>
    <lineage>
        <taxon>Bacteria</taxon>
        <taxon>Bacillati</taxon>
        <taxon>Actinomycetota</taxon>
        <taxon>Actinomycetes</taxon>
        <taxon>Streptosporangiales</taxon>
        <taxon>Thermomonosporaceae</taxon>
        <taxon>Actinoallomurus</taxon>
    </lineage>
</organism>
<dbReference type="PRINTS" id="PR00420">
    <property type="entry name" value="RNGMNOXGNASE"/>
</dbReference>
<evidence type="ECO:0000256" key="1">
    <source>
        <dbReference type="ARBA" id="ARBA00001974"/>
    </source>
</evidence>
<keyword evidence="2" id="KW-0285">Flavoprotein</keyword>
<dbReference type="PANTHER" id="PTHR43004:SF19">
    <property type="entry name" value="BINDING MONOOXYGENASE, PUTATIVE (JCVI)-RELATED"/>
    <property type="match status" value="1"/>
</dbReference>
<dbReference type="InterPro" id="IPR050641">
    <property type="entry name" value="RIFMO-like"/>
</dbReference>
<dbReference type="Gene3D" id="3.40.30.120">
    <property type="match status" value="1"/>
</dbReference>
<keyword evidence="3" id="KW-0274">FAD</keyword>
<proteinExistence type="predicted"/>
<accession>A0ABP8UHW6</accession>
<dbReference type="Pfam" id="PF21274">
    <property type="entry name" value="Rng_hyd_C"/>
    <property type="match status" value="1"/>
</dbReference>
<dbReference type="Proteomes" id="UP001501442">
    <property type="component" value="Unassembled WGS sequence"/>
</dbReference>
<dbReference type="InterPro" id="IPR002938">
    <property type="entry name" value="FAD-bd"/>
</dbReference>
<dbReference type="GO" id="GO:0004497">
    <property type="term" value="F:monooxygenase activity"/>
    <property type="evidence" value="ECO:0007669"/>
    <property type="project" value="UniProtKB-KW"/>
</dbReference>
<sequence length="528" mass="55455">MSIEVVIVGGGPTGLMAACELSLAGVRPMVLELLPEASLEPKANGLLGQVVRTVDHRGLYEPLSGRPGPPRPNPAFMFAALPLDLSVLEGHSVYGLPVTQHRLVQVLEERAAELGVDVRRGHRLVGLAQDDDAVTADVAGPDGAYQVRARYLVGADGAHSAIRKLAGIDFPGITYDRVTTRTAHATVPAAWVDPATGGLDIPGYGAVPPFLAHRTDHGTFSYAPLPGHPPLVSTAEWDRPESDALMSLDELCASIRRVLGVDVPLGAPAGPGPHVLRRLNGGHNRVATRFRDRRVFLVGDAAHIDTAGGSGLNLGLQDAVNLGWKLAAEIRGEAPEGLLDTYESERWPACERMIMAGQAQGALAAPGDDVTALRGLFAELLRDPGAVGRIAGLIAGDDVAYDMGGPASHPLVGRLVPDLDLHTPDGTVRPAELTRAARPLLVDLTENASAARTLADRRTRIDVVTGSPSGSRATVLLLRPDCHVAWASDSADLGSEEMNALRAAAQRWFGAVEPSEKADGLSPAAPAR</sequence>
<comment type="caution">
    <text evidence="5">The sequence shown here is derived from an EMBL/GenBank/DDBJ whole genome shotgun (WGS) entry which is preliminary data.</text>
</comment>
<dbReference type="Gene3D" id="3.50.50.60">
    <property type="entry name" value="FAD/NAD(P)-binding domain"/>
    <property type="match status" value="2"/>
</dbReference>
<dbReference type="SUPFAM" id="SSF51905">
    <property type="entry name" value="FAD/NAD(P)-binding domain"/>
    <property type="match status" value="1"/>
</dbReference>
<keyword evidence="5" id="KW-0503">Monooxygenase</keyword>
<protein>
    <submittedName>
        <fullName evidence="5">FAD-dependent monooxygenase</fullName>
    </submittedName>
</protein>
<reference evidence="6" key="1">
    <citation type="journal article" date="2019" name="Int. J. Syst. Evol. Microbiol.">
        <title>The Global Catalogue of Microorganisms (GCM) 10K type strain sequencing project: providing services to taxonomists for standard genome sequencing and annotation.</title>
        <authorList>
            <consortium name="The Broad Institute Genomics Platform"/>
            <consortium name="The Broad Institute Genome Sequencing Center for Infectious Disease"/>
            <person name="Wu L."/>
            <person name="Ma J."/>
        </authorList>
    </citation>
    <scope>NUCLEOTIDE SEQUENCE [LARGE SCALE GENOMIC DNA]</scope>
    <source>
        <strain evidence="6">JCM 17939</strain>
    </source>
</reference>
<evidence type="ECO:0000259" key="4">
    <source>
        <dbReference type="Pfam" id="PF01494"/>
    </source>
</evidence>